<dbReference type="AlphaFoldDB" id="A0A9P6AW78"/>
<keyword evidence="2" id="KW-1185">Reference proteome</keyword>
<comment type="caution">
    <text evidence="1">The sequence shown here is derived from an EMBL/GenBank/DDBJ whole genome shotgun (WGS) entry which is preliminary data.</text>
</comment>
<proteinExistence type="predicted"/>
<evidence type="ECO:0000313" key="2">
    <source>
        <dbReference type="Proteomes" id="UP000886523"/>
    </source>
</evidence>
<gene>
    <name evidence="1" type="ORF">BS47DRAFT_1344530</name>
</gene>
<reference evidence="1" key="1">
    <citation type="journal article" date="2020" name="Nat. Commun.">
        <title>Large-scale genome sequencing of mycorrhizal fungi provides insights into the early evolution of symbiotic traits.</title>
        <authorList>
            <person name="Miyauchi S."/>
            <person name="Kiss E."/>
            <person name="Kuo A."/>
            <person name="Drula E."/>
            <person name="Kohler A."/>
            <person name="Sanchez-Garcia M."/>
            <person name="Morin E."/>
            <person name="Andreopoulos B."/>
            <person name="Barry K.W."/>
            <person name="Bonito G."/>
            <person name="Buee M."/>
            <person name="Carver A."/>
            <person name="Chen C."/>
            <person name="Cichocki N."/>
            <person name="Clum A."/>
            <person name="Culley D."/>
            <person name="Crous P.W."/>
            <person name="Fauchery L."/>
            <person name="Girlanda M."/>
            <person name="Hayes R.D."/>
            <person name="Keri Z."/>
            <person name="LaButti K."/>
            <person name="Lipzen A."/>
            <person name="Lombard V."/>
            <person name="Magnuson J."/>
            <person name="Maillard F."/>
            <person name="Murat C."/>
            <person name="Nolan M."/>
            <person name="Ohm R.A."/>
            <person name="Pangilinan J."/>
            <person name="Pereira M.F."/>
            <person name="Perotto S."/>
            <person name="Peter M."/>
            <person name="Pfister S."/>
            <person name="Riley R."/>
            <person name="Sitrit Y."/>
            <person name="Stielow J.B."/>
            <person name="Szollosi G."/>
            <person name="Zifcakova L."/>
            <person name="Stursova M."/>
            <person name="Spatafora J.W."/>
            <person name="Tedersoo L."/>
            <person name="Vaario L.M."/>
            <person name="Yamada A."/>
            <person name="Yan M."/>
            <person name="Wang P."/>
            <person name="Xu J."/>
            <person name="Bruns T."/>
            <person name="Baldrian P."/>
            <person name="Vilgalys R."/>
            <person name="Dunand C."/>
            <person name="Henrissat B."/>
            <person name="Grigoriev I.V."/>
            <person name="Hibbett D."/>
            <person name="Nagy L.G."/>
            <person name="Martin F.M."/>
        </authorList>
    </citation>
    <scope>NUCLEOTIDE SEQUENCE</scope>
    <source>
        <strain evidence="1">UP504</strain>
    </source>
</reference>
<evidence type="ECO:0000313" key="1">
    <source>
        <dbReference type="EMBL" id="KAF9513154.1"/>
    </source>
</evidence>
<protein>
    <submittedName>
        <fullName evidence="1">Uncharacterized protein</fullName>
    </submittedName>
</protein>
<name>A0A9P6AW78_9AGAM</name>
<sequence>MDCWPTLEWDKQCSASRHPAQTSIAISSRAMRRRIDVSGTSLHQTMHQNPEDVS</sequence>
<accession>A0A9P6AW78</accession>
<dbReference type="EMBL" id="MU128976">
    <property type="protein sequence ID" value="KAF9513154.1"/>
    <property type="molecule type" value="Genomic_DNA"/>
</dbReference>
<dbReference type="Proteomes" id="UP000886523">
    <property type="component" value="Unassembled WGS sequence"/>
</dbReference>
<organism evidence="1 2">
    <name type="scientific">Hydnum rufescens UP504</name>
    <dbReference type="NCBI Taxonomy" id="1448309"/>
    <lineage>
        <taxon>Eukaryota</taxon>
        <taxon>Fungi</taxon>
        <taxon>Dikarya</taxon>
        <taxon>Basidiomycota</taxon>
        <taxon>Agaricomycotina</taxon>
        <taxon>Agaricomycetes</taxon>
        <taxon>Cantharellales</taxon>
        <taxon>Hydnaceae</taxon>
        <taxon>Hydnum</taxon>
    </lineage>
</organism>